<gene>
    <name evidence="4" type="primary">LOC117653870</name>
</gene>
<accession>A0A6P9AE35</accession>
<dbReference type="InParanoid" id="A0A6P9AE35"/>
<evidence type="ECO:0000256" key="1">
    <source>
        <dbReference type="ARBA" id="ARBA00007768"/>
    </source>
</evidence>
<dbReference type="Gene3D" id="3.20.20.380">
    <property type="entry name" value="Copper homeostasis (CutC) domain"/>
    <property type="match status" value="1"/>
</dbReference>
<dbReference type="HAMAP" id="MF_00795">
    <property type="entry name" value="CutC"/>
    <property type="match status" value="1"/>
</dbReference>
<dbReference type="OrthoDB" id="7392499at2759"/>
<protein>
    <recommendedName>
        <fullName evidence="2">Copper homeostasis protein cutC homolog</fullName>
    </recommendedName>
</protein>
<evidence type="ECO:0000313" key="3">
    <source>
        <dbReference type="Proteomes" id="UP000515158"/>
    </source>
</evidence>
<evidence type="ECO:0000256" key="2">
    <source>
        <dbReference type="ARBA" id="ARBA00019014"/>
    </source>
</evidence>
<dbReference type="Pfam" id="PF03932">
    <property type="entry name" value="CutC"/>
    <property type="match status" value="1"/>
</dbReference>
<dbReference type="InterPro" id="IPR005627">
    <property type="entry name" value="CutC-like"/>
</dbReference>
<dbReference type="FunCoup" id="A0A6P9AE35">
    <property type="interactions" value="7"/>
</dbReference>
<dbReference type="PANTHER" id="PTHR12598:SF0">
    <property type="entry name" value="COPPER HOMEOSTASIS PROTEIN CUTC HOMOLOG"/>
    <property type="match status" value="1"/>
</dbReference>
<comment type="similarity">
    <text evidence="1">Belongs to the CutC family.</text>
</comment>
<name>A0A6P9AE35_THRPL</name>
<evidence type="ECO:0000313" key="4">
    <source>
        <dbReference type="RefSeq" id="XP_034255740.1"/>
    </source>
</evidence>
<dbReference type="RefSeq" id="XP_034255740.1">
    <property type="nucleotide sequence ID" value="XM_034399849.1"/>
</dbReference>
<dbReference type="GeneID" id="117653870"/>
<keyword evidence="3" id="KW-1185">Reference proteome</keyword>
<sequence>MEVCVDSIQSAINAEKGGASRLELCSALSEGGLTPTPGLLKAVKEAVSIPVFCMLRARGGNDFVYSAAEIEVMKTDALLLRAVGGADGFVFGALTPQGGIDIKACQDILQVTAPLPVTFHRAIDVCHDPLGAMHIIAELGFKRILTSGQQDSAERGIELIKNMVSKGRDQISIMIGAGVNKNNVAHILKETGAKEYHGSARIFLSDAVASNRPKMGPGDSAAIAVTDAELVSQIVKEAKCVLQD</sequence>
<proteinExistence type="inferred from homology"/>
<dbReference type="PANTHER" id="PTHR12598">
    <property type="entry name" value="COPPER HOMEOSTASIS PROTEIN CUTC"/>
    <property type="match status" value="1"/>
</dbReference>
<dbReference type="FunFam" id="3.20.20.380:FF:000001">
    <property type="entry name" value="Copper homeostasis protein CutC"/>
    <property type="match status" value="1"/>
</dbReference>
<dbReference type="GO" id="GO:0005507">
    <property type="term" value="F:copper ion binding"/>
    <property type="evidence" value="ECO:0007669"/>
    <property type="project" value="TreeGrafter"/>
</dbReference>
<dbReference type="SUPFAM" id="SSF110395">
    <property type="entry name" value="CutC-like"/>
    <property type="match status" value="1"/>
</dbReference>
<dbReference type="KEGG" id="tpal:117653870"/>
<dbReference type="AlphaFoldDB" id="A0A6P9AE35"/>
<dbReference type="InterPro" id="IPR036822">
    <property type="entry name" value="CutC-like_dom_sf"/>
</dbReference>
<dbReference type="Proteomes" id="UP000515158">
    <property type="component" value="Unplaced"/>
</dbReference>
<organism evidence="4">
    <name type="scientific">Thrips palmi</name>
    <name type="common">Melon thrips</name>
    <dbReference type="NCBI Taxonomy" id="161013"/>
    <lineage>
        <taxon>Eukaryota</taxon>
        <taxon>Metazoa</taxon>
        <taxon>Ecdysozoa</taxon>
        <taxon>Arthropoda</taxon>
        <taxon>Hexapoda</taxon>
        <taxon>Insecta</taxon>
        <taxon>Pterygota</taxon>
        <taxon>Neoptera</taxon>
        <taxon>Paraneoptera</taxon>
        <taxon>Thysanoptera</taxon>
        <taxon>Terebrantia</taxon>
        <taxon>Thripoidea</taxon>
        <taxon>Thripidae</taxon>
        <taxon>Thrips</taxon>
    </lineage>
</organism>
<reference evidence="4" key="1">
    <citation type="submission" date="2025-08" db="UniProtKB">
        <authorList>
            <consortium name="RefSeq"/>
        </authorList>
    </citation>
    <scope>IDENTIFICATION</scope>
    <source>
        <tissue evidence="4">Total insect</tissue>
    </source>
</reference>